<evidence type="ECO:0000256" key="1">
    <source>
        <dbReference type="ARBA" id="ARBA00007626"/>
    </source>
</evidence>
<evidence type="ECO:0000256" key="3">
    <source>
        <dbReference type="SAM" id="MobiDB-lite"/>
    </source>
</evidence>
<dbReference type="Pfam" id="PF13041">
    <property type="entry name" value="PPR_2"/>
    <property type="match status" value="1"/>
</dbReference>
<dbReference type="NCBIfam" id="TIGR00756">
    <property type="entry name" value="PPR"/>
    <property type="match status" value="1"/>
</dbReference>
<feature type="compositionally biased region" description="Low complexity" evidence="3">
    <location>
        <begin position="21"/>
        <end position="31"/>
    </location>
</feature>
<dbReference type="AlphaFoldDB" id="A0AAV1DY47"/>
<keyword evidence="5" id="KW-1185">Reference proteome</keyword>
<dbReference type="FunFam" id="1.25.40.10:FF:000897">
    <property type="entry name" value="Pentatricopeptide repeat-containing protein PNM1, mitochondrial"/>
    <property type="match status" value="1"/>
</dbReference>
<organism evidence="4 5">
    <name type="scientific">Oldenlandia corymbosa var. corymbosa</name>
    <dbReference type="NCBI Taxonomy" id="529605"/>
    <lineage>
        <taxon>Eukaryota</taxon>
        <taxon>Viridiplantae</taxon>
        <taxon>Streptophyta</taxon>
        <taxon>Embryophyta</taxon>
        <taxon>Tracheophyta</taxon>
        <taxon>Spermatophyta</taxon>
        <taxon>Magnoliopsida</taxon>
        <taxon>eudicotyledons</taxon>
        <taxon>Gunneridae</taxon>
        <taxon>Pentapetalae</taxon>
        <taxon>asterids</taxon>
        <taxon>lamiids</taxon>
        <taxon>Gentianales</taxon>
        <taxon>Rubiaceae</taxon>
        <taxon>Rubioideae</taxon>
        <taxon>Spermacoceae</taxon>
        <taxon>Hedyotis-Oldenlandia complex</taxon>
        <taxon>Oldenlandia</taxon>
    </lineage>
</organism>
<comment type="similarity">
    <text evidence="1">Belongs to the PPR family. P subfamily.</text>
</comment>
<evidence type="ECO:0000313" key="5">
    <source>
        <dbReference type="Proteomes" id="UP001161247"/>
    </source>
</evidence>
<gene>
    <name evidence="4" type="ORF">OLC1_LOCUS19079</name>
</gene>
<protein>
    <submittedName>
        <fullName evidence="4">OLC1v1012072C1</fullName>
    </submittedName>
</protein>
<feature type="region of interest" description="Disordered" evidence="3">
    <location>
        <begin position="21"/>
        <end position="52"/>
    </location>
</feature>
<accession>A0AAV1DY47</accession>
<dbReference type="InterPro" id="IPR011990">
    <property type="entry name" value="TPR-like_helical_dom_sf"/>
</dbReference>
<name>A0AAV1DY47_OLDCO</name>
<dbReference type="Proteomes" id="UP001161247">
    <property type="component" value="Chromosome 7"/>
</dbReference>
<dbReference type="Gene3D" id="1.25.40.10">
    <property type="entry name" value="Tetratricopeptide repeat domain"/>
    <property type="match status" value="3"/>
</dbReference>
<reference evidence="4" key="1">
    <citation type="submission" date="2023-03" db="EMBL/GenBank/DDBJ databases">
        <authorList>
            <person name="Julca I."/>
        </authorList>
    </citation>
    <scope>NUCLEOTIDE SEQUENCE</scope>
</reference>
<dbReference type="Pfam" id="PF01535">
    <property type="entry name" value="PPR"/>
    <property type="match status" value="1"/>
</dbReference>
<evidence type="ECO:0000256" key="2">
    <source>
        <dbReference type="ARBA" id="ARBA00022737"/>
    </source>
</evidence>
<dbReference type="GO" id="GO:0003729">
    <property type="term" value="F:mRNA binding"/>
    <property type="evidence" value="ECO:0007669"/>
    <property type="project" value="TreeGrafter"/>
</dbReference>
<evidence type="ECO:0000313" key="4">
    <source>
        <dbReference type="EMBL" id="CAI9111760.1"/>
    </source>
</evidence>
<dbReference type="Pfam" id="PF13812">
    <property type="entry name" value="PPR_3"/>
    <property type="match status" value="1"/>
</dbReference>
<dbReference type="FunFam" id="1.25.40.10:FF:000398">
    <property type="entry name" value="pentatricopeptide repeat-containing protein PNM1, mitochondrial"/>
    <property type="match status" value="1"/>
</dbReference>
<proteinExistence type="inferred from homology"/>
<keyword evidence="2" id="KW-0677">Repeat</keyword>
<dbReference type="EMBL" id="OX459124">
    <property type="protein sequence ID" value="CAI9111760.1"/>
    <property type="molecule type" value="Genomic_DNA"/>
</dbReference>
<dbReference type="PANTHER" id="PTHR47933">
    <property type="entry name" value="PENTATRICOPEPTIDE REPEAT-CONTAINING PROTEIN 1, MITOCHONDRIAL"/>
    <property type="match status" value="1"/>
</dbReference>
<dbReference type="PANTHER" id="PTHR47933:SF26">
    <property type="entry name" value="OS03G0746400 PROTEIN"/>
    <property type="match status" value="1"/>
</dbReference>
<dbReference type="InterPro" id="IPR051240">
    <property type="entry name" value="Mito_RNA-Proc/Resp"/>
</dbReference>
<sequence length="554" mass="63156">MPKPRTSQLASLRTFLRSFSSSSRESRFPLSKISSFNSSSQPPPPQPPSQQLHHHHLFTHLTTKNRSWARPFSPFSISSRPISSESGRLLKEEESESFAKSLSDELIKNPEAESLSLSQRLDLSFSHVKITPSIVASALNIVASTVDGSSDEILPGVRSVVLDFLKWVSSRPGFDVDDELLSYFVIYFGRRRDFKAAYEVLVHGVGKTGKKCFESIVDRLVRAGRPREVVELFNIMEKKYGWTRDKDSLKFIVSKLCDYGFAKPAEKMVKSLANEFFPDNYICDALIKGWCVDEKLDEVKRVAGEMYRGGFELGTGAYNAILDCVCRLCRRKDPFLLLPEAEKVLVQMEEMGVPRDVETFNVLISHLCKIRKTTDAVSLFHRMGEWGCYPNKTTFLLLIRSLYQAARVGEGDEFIDRMKSAGYGDALNRKEYYGFLKILCGIERIDHAMSIFAMMKEDGREPGVMTYDLLIGKLFAHGRSDKANALYKEAESNGLPIEQKTYKLDPRFAKKKPIAVKKEKKRETLPEKMARKRTRLKKIRLSYVKKPKRTMRAM</sequence>
<dbReference type="InterPro" id="IPR002885">
    <property type="entry name" value="PPR_rpt"/>
</dbReference>